<evidence type="ECO:0000313" key="6">
    <source>
        <dbReference type="EMBL" id="PIV12602.1"/>
    </source>
</evidence>
<dbReference type="AlphaFoldDB" id="A0A2M7BY45"/>
<keyword evidence="4" id="KW-0411">Iron-sulfur</keyword>
<dbReference type="InterPro" id="IPR006638">
    <property type="entry name" value="Elp3/MiaA/NifB-like_rSAM"/>
</dbReference>
<gene>
    <name evidence="6" type="ORF">COS47_01735</name>
</gene>
<keyword evidence="3" id="KW-0408">Iron</keyword>
<name>A0A2M7BY45_9BACT</name>
<accession>A0A2M7BY45</accession>
<dbReference type="CDD" id="cd01335">
    <property type="entry name" value="Radical_SAM"/>
    <property type="match status" value="1"/>
</dbReference>
<dbReference type="InterPro" id="IPR050377">
    <property type="entry name" value="Radical_SAM_PqqE_MftC-like"/>
</dbReference>
<dbReference type="SFLD" id="SFLDG01067">
    <property type="entry name" value="SPASM/twitch_domain_containing"/>
    <property type="match status" value="1"/>
</dbReference>
<sequence length="298" mass="33953">MKYIIKGLKNLVKIKKQLTQKQGILLSRMLGNYFFAFLKISENVPLPLEFQIEPSAVCNLRCQACSFKDSKKTDNSFLSKENFIKLIGEMAFIKTINFTGIGESLLNKNLSGLIKIAKNKKIQTLLITNGQLLNKKTVEDLLKSGLDKISISVESGKVDYYEKIRMGAKFEILKNNIILLEKAIKKNNSNLQVIINAMLLPETLKDISHLVKLIDLASLCKVNLITMQFPHNIHDFGIQNYFGKDKEKLRKTFNILKHYGEEKKIAVNFPSVNYKKGQCYYPWIYPQITSSGELLPAV</sequence>
<dbReference type="SMART" id="SM00729">
    <property type="entry name" value="Elp3"/>
    <property type="match status" value="1"/>
</dbReference>
<evidence type="ECO:0000313" key="7">
    <source>
        <dbReference type="Proteomes" id="UP000230324"/>
    </source>
</evidence>
<evidence type="ECO:0000259" key="5">
    <source>
        <dbReference type="PROSITE" id="PS51918"/>
    </source>
</evidence>
<dbReference type="PANTHER" id="PTHR11228">
    <property type="entry name" value="RADICAL SAM DOMAIN PROTEIN"/>
    <property type="match status" value="1"/>
</dbReference>
<dbReference type="Proteomes" id="UP000230324">
    <property type="component" value="Unassembled WGS sequence"/>
</dbReference>
<dbReference type="GO" id="GO:0046872">
    <property type="term" value="F:metal ion binding"/>
    <property type="evidence" value="ECO:0007669"/>
    <property type="project" value="UniProtKB-KW"/>
</dbReference>
<keyword evidence="2" id="KW-0479">Metal-binding</keyword>
<feature type="domain" description="Radical SAM core" evidence="5">
    <location>
        <begin position="40"/>
        <end position="270"/>
    </location>
</feature>
<dbReference type="GO" id="GO:0003824">
    <property type="term" value="F:catalytic activity"/>
    <property type="evidence" value="ECO:0007669"/>
    <property type="project" value="InterPro"/>
</dbReference>
<keyword evidence="1" id="KW-0949">S-adenosyl-L-methionine</keyword>
<evidence type="ECO:0000256" key="3">
    <source>
        <dbReference type="ARBA" id="ARBA00023004"/>
    </source>
</evidence>
<protein>
    <recommendedName>
        <fullName evidence="5">Radical SAM core domain-containing protein</fullName>
    </recommendedName>
</protein>
<dbReference type="InterPro" id="IPR007197">
    <property type="entry name" value="rSAM"/>
</dbReference>
<dbReference type="SFLD" id="SFLDS00029">
    <property type="entry name" value="Radical_SAM"/>
    <property type="match status" value="1"/>
</dbReference>
<evidence type="ECO:0000256" key="2">
    <source>
        <dbReference type="ARBA" id="ARBA00022723"/>
    </source>
</evidence>
<dbReference type="InterPro" id="IPR013785">
    <property type="entry name" value="Aldolase_TIM"/>
</dbReference>
<evidence type="ECO:0000256" key="1">
    <source>
        <dbReference type="ARBA" id="ARBA00022691"/>
    </source>
</evidence>
<evidence type="ECO:0000256" key="4">
    <source>
        <dbReference type="ARBA" id="ARBA00023014"/>
    </source>
</evidence>
<dbReference type="Pfam" id="PF04055">
    <property type="entry name" value="Radical_SAM"/>
    <property type="match status" value="1"/>
</dbReference>
<dbReference type="InterPro" id="IPR058240">
    <property type="entry name" value="rSAM_sf"/>
</dbReference>
<proteinExistence type="predicted"/>
<dbReference type="Gene3D" id="3.20.20.70">
    <property type="entry name" value="Aldolase class I"/>
    <property type="match status" value="1"/>
</dbReference>
<dbReference type="EMBL" id="PEUV01000036">
    <property type="protein sequence ID" value="PIV12602.1"/>
    <property type="molecule type" value="Genomic_DNA"/>
</dbReference>
<dbReference type="PROSITE" id="PS51918">
    <property type="entry name" value="RADICAL_SAM"/>
    <property type="match status" value="1"/>
</dbReference>
<reference evidence="7" key="1">
    <citation type="submission" date="2017-09" db="EMBL/GenBank/DDBJ databases">
        <title>Depth-based differentiation of microbial function through sediment-hosted aquifers and enrichment of novel symbionts in the deep terrestrial subsurface.</title>
        <authorList>
            <person name="Probst A.J."/>
            <person name="Ladd B."/>
            <person name="Jarett J.K."/>
            <person name="Geller-Mcgrath D.E."/>
            <person name="Sieber C.M.K."/>
            <person name="Emerson J.B."/>
            <person name="Anantharaman K."/>
            <person name="Thomas B.C."/>
            <person name="Malmstrom R."/>
            <person name="Stieglmeier M."/>
            <person name="Klingl A."/>
            <person name="Woyke T."/>
            <person name="Ryan C.M."/>
            <person name="Banfield J.F."/>
        </authorList>
    </citation>
    <scope>NUCLEOTIDE SEQUENCE [LARGE SCALE GENOMIC DNA]</scope>
</reference>
<organism evidence="6 7">
    <name type="scientific">Candidatus Nealsonbacteria bacterium CG03_land_8_20_14_0_80_36_12</name>
    <dbReference type="NCBI Taxonomy" id="1974701"/>
    <lineage>
        <taxon>Bacteria</taxon>
        <taxon>Candidatus Nealsoniibacteriota</taxon>
    </lineage>
</organism>
<dbReference type="GO" id="GO:0051536">
    <property type="term" value="F:iron-sulfur cluster binding"/>
    <property type="evidence" value="ECO:0007669"/>
    <property type="project" value="UniProtKB-KW"/>
</dbReference>
<dbReference type="PANTHER" id="PTHR11228:SF7">
    <property type="entry name" value="PQQA PEPTIDE CYCLASE"/>
    <property type="match status" value="1"/>
</dbReference>
<dbReference type="SUPFAM" id="SSF102114">
    <property type="entry name" value="Radical SAM enzymes"/>
    <property type="match status" value="1"/>
</dbReference>
<comment type="caution">
    <text evidence="6">The sequence shown here is derived from an EMBL/GenBank/DDBJ whole genome shotgun (WGS) entry which is preliminary data.</text>
</comment>